<dbReference type="Proteomes" id="UP001272987">
    <property type="component" value="Unassembled WGS sequence"/>
</dbReference>
<name>A0ABU4LW49_9ACTN</name>
<keyword evidence="1" id="KW-1133">Transmembrane helix</keyword>
<proteinExistence type="predicted"/>
<comment type="caution">
    <text evidence="2">The sequence shown here is derived from an EMBL/GenBank/DDBJ whole genome shotgun (WGS) entry which is preliminary data.</text>
</comment>
<keyword evidence="1" id="KW-0812">Transmembrane</keyword>
<evidence type="ECO:0000313" key="2">
    <source>
        <dbReference type="EMBL" id="MDX3019893.1"/>
    </source>
</evidence>
<keyword evidence="1" id="KW-0472">Membrane</keyword>
<dbReference type="RefSeq" id="WP_059043684.1">
    <property type="nucleotide sequence ID" value="NZ_BCMK01000009.1"/>
</dbReference>
<evidence type="ECO:0000256" key="1">
    <source>
        <dbReference type="SAM" id="Phobius"/>
    </source>
</evidence>
<dbReference type="EMBL" id="JARAWP010000010">
    <property type="protein sequence ID" value="MDX3019893.1"/>
    <property type="molecule type" value="Genomic_DNA"/>
</dbReference>
<gene>
    <name evidence="2" type="ORF">PV666_18625</name>
</gene>
<protein>
    <submittedName>
        <fullName evidence="2">Uncharacterized protein</fullName>
    </submittedName>
</protein>
<keyword evidence="3" id="KW-1185">Reference proteome</keyword>
<accession>A0ABU4LW49</accession>
<sequence>MSRYRRTAHTLLAAALLTLAAAIYLVLGPAPWLIVPALFVTMTFAWAAGSYYARDHRHRQEHEWARRAALGYRPPPLHPCCLLAEDSDGAAHDPHRCTRAPEREAFDRIVARYDTGHGTAA</sequence>
<feature type="transmembrane region" description="Helical" evidence="1">
    <location>
        <begin position="32"/>
        <end position="53"/>
    </location>
</feature>
<organism evidence="2 3">
    <name type="scientific">Streptomyces acidiscabies</name>
    <dbReference type="NCBI Taxonomy" id="42234"/>
    <lineage>
        <taxon>Bacteria</taxon>
        <taxon>Bacillati</taxon>
        <taxon>Actinomycetota</taxon>
        <taxon>Actinomycetes</taxon>
        <taxon>Kitasatosporales</taxon>
        <taxon>Streptomycetaceae</taxon>
        <taxon>Streptomyces</taxon>
    </lineage>
</organism>
<evidence type="ECO:0000313" key="3">
    <source>
        <dbReference type="Proteomes" id="UP001272987"/>
    </source>
</evidence>
<reference evidence="2 3" key="1">
    <citation type="journal article" date="2023" name="Microb. Genom.">
        <title>Mesoterricola silvestris gen. nov., sp. nov., Mesoterricola sediminis sp. nov., Geothrix oryzae sp. nov., Geothrix edaphica sp. nov., Geothrix rubra sp. nov., and Geothrix limicola sp. nov., six novel members of Acidobacteriota isolated from soils.</title>
        <authorList>
            <person name="Weisberg A.J."/>
            <person name="Pearce E."/>
            <person name="Kramer C.G."/>
            <person name="Chang J.H."/>
            <person name="Clarke C.R."/>
        </authorList>
    </citation>
    <scope>NUCLEOTIDE SEQUENCE [LARGE SCALE GENOMIC DNA]</scope>
    <source>
        <strain evidence="2 3">NB05-1H</strain>
    </source>
</reference>